<dbReference type="GO" id="GO:0005975">
    <property type="term" value="P:carbohydrate metabolic process"/>
    <property type="evidence" value="ECO:0007669"/>
    <property type="project" value="InterPro"/>
</dbReference>
<proteinExistence type="predicted"/>
<evidence type="ECO:0000256" key="3">
    <source>
        <dbReference type="ARBA" id="ARBA00001954"/>
    </source>
</evidence>
<comment type="subunit">
    <text evidence="4">Homodimer.</text>
</comment>
<evidence type="ECO:0000256" key="4">
    <source>
        <dbReference type="ARBA" id="ARBA00011738"/>
    </source>
</evidence>
<evidence type="ECO:0000256" key="5">
    <source>
        <dbReference type="ARBA" id="ARBA00022723"/>
    </source>
</evidence>
<dbReference type="GO" id="GO:0006163">
    <property type="term" value="P:purine nucleotide metabolic process"/>
    <property type="evidence" value="ECO:0007669"/>
    <property type="project" value="UniProtKB-ARBA"/>
</dbReference>
<evidence type="ECO:0000256" key="7">
    <source>
        <dbReference type="ARBA" id="ARBA00023004"/>
    </source>
</evidence>
<sequence length="190" mass="21181">MEPYTTRIHVDIADGVFVPNKTIVGYEELKEVESAVKFDVHLMVQKPQDIIKEWFFTHVDRFLIQAESQTDLGAIIEEIHKNDRKVGLVLNPETEIEKIKEFIGKIDYIQFMTVHPGFQGGKFVEEVVGKISDFHKSYPGVIIKADGGVTPESAPKLVKAGVSILVSGSYIINSGNIEKAINQIKDAANN</sequence>
<evidence type="ECO:0000256" key="8">
    <source>
        <dbReference type="ARBA" id="ARBA00023211"/>
    </source>
</evidence>
<dbReference type="SUPFAM" id="SSF51366">
    <property type="entry name" value="Ribulose-phoshate binding barrel"/>
    <property type="match status" value="1"/>
</dbReference>
<name>A0A1F8FAH9_9BACT</name>
<evidence type="ECO:0000256" key="1">
    <source>
        <dbReference type="ARBA" id="ARBA00001936"/>
    </source>
</evidence>
<dbReference type="EMBL" id="MGJO01000001">
    <property type="protein sequence ID" value="OGN10147.1"/>
    <property type="molecule type" value="Genomic_DNA"/>
</dbReference>
<dbReference type="FunFam" id="3.20.20.70:FF:000191">
    <property type="entry name" value="ribulose-phosphate 3-epimerase isoform X2"/>
    <property type="match status" value="1"/>
</dbReference>
<evidence type="ECO:0000256" key="10">
    <source>
        <dbReference type="ARBA" id="ARBA00023277"/>
    </source>
</evidence>
<dbReference type="Gene3D" id="3.20.20.70">
    <property type="entry name" value="Aldolase class I"/>
    <property type="match status" value="1"/>
</dbReference>
<dbReference type="AlphaFoldDB" id="A0A1F8FAH9"/>
<evidence type="ECO:0000313" key="12">
    <source>
        <dbReference type="Proteomes" id="UP000178908"/>
    </source>
</evidence>
<evidence type="ECO:0000256" key="6">
    <source>
        <dbReference type="ARBA" id="ARBA00022833"/>
    </source>
</evidence>
<keyword evidence="7" id="KW-0408">Iron</keyword>
<gene>
    <name evidence="11" type="ORF">A3C61_03155</name>
</gene>
<comment type="cofactor">
    <cofactor evidence="1">
        <name>Mn(2+)</name>
        <dbReference type="ChEBI" id="CHEBI:29035"/>
    </cofactor>
</comment>
<comment type="cofactor">
    <cofactor evidence="2">
        <name>Zn(2+)</name>
        <dbReference type="ChEBI" id="CHEBI:29105"/>
    </cofactor>
</comment>
<dbReference type="CDD" id="cd00429">
    <property type="entry name" value="RPE"/>
    <property type="match status" value="1"/>
</dbReference>
<dbReference type="InterPro" id="IPR013785">
    <property type="entry name" value="Aldolase_TIM"/>
</dbReference>
<accession>A0A1F8FAH9</accession>
<keyword evidence="6" id="KW-0862">Zinc</keyword>
<evidence type="ECO:0000256" key="9">
    <source>
        <dbReference type="ARBA" id="ARBA00023235"/>
    </source>
</evidence>
<evidence type="ECO:0000256" key="2">
    <source>
        <dbReference type="ARBA" id="ARBA00001947"/>
    </source>
</evidence>
<keyword evidence="8" id="KW-0464">Manganese</keyword>
<dbReference type="PANTHER" id="PTHR11749">
    <property type="entry name" value="RIBULOSE-5-PHOSPHATE-3-EPIMERASE"/>
    <property type="match status" value="1"/>
</dbReference>
<dbReference type="GO" id="GO:0016857">
    <property type="term" value="F:racemase and epimerase activity, acting on carbohydrates and derivatives"/>
    <property type="evidence" value="ECO:0007669"/>
    <property type="project" value="InterPro"/>
</dbReference>
<dbReference type="GO" id="GO:0046872">
    <property type="term" value="F:metal ion binding"/>
    <property type="evidence" value="ECO:0007669"/>
    <property type="project" value="UniProtKB-KW"/>
</dbReference>
<evidence type="ECO:0008006" key="13">
    <source>
        <dbReference type="Google" id="ProtNLM"/>
    </source>
</evidence>
<keyword evidence="9" id="KW-0413">Isomerase</keyword>
<dbReference type="InterPro" id="IPR000056">
    <property type="entry name" value="Ribul_P_3_epim-like"/>
</dbReference>
<dbReference type="GO" id="GO:0046496">
    <property type="term" value="P:nicotinamide nucleotide metabolic process"/>
    <property type="evidence" value="ECO:0007669"/>
    <property type="project" value="UniProtKB-ARBA"/>
</dbReference>
<organism evidence="11 12">
    <name type="scientific">Candidatus Yanofskybacteria bacterium RIFCSPHIGHO2_02_FULL_39_10</name>
    <dbReference type="NCBI Taxonomy" id="1802674"/>
    <lineage>
        <taxon>Bacteria</taxon>
        <taxon>Candidatus Yanofskyibacteriota</taxon>
    </lineage>
</organism>
<reference evidence="11 12" key="1">
    <citation type="journal article" date="2016" name="Nat. Commun.">
        <title>Thousands of microbial genomes shed light on interconnected biogeochemical processes in an aquifer system.</title>
        <authorList>
            <person name="Anantharaman K."/>
            <person name="Brown C.T."/>
            <person name="Hug L.A."/>
            <person name="Sharon I."/>
            <person name="Castelle C.J."/>
            <person name="Probst A.J."/>
            <person name="Thomas B.C."/>
            <person name="Singh A."/>
            <person name="Wilkins M.J."/>
            <person name="Karaoz U."/>
            <person name="Brodie E.L."/>
            <person name="Williams K.H."/>
            <person name="Hubbard S.S."/>
            <person name="Banfield J.F."/>
        </authorList>
    </citation>
    <scope>NUCLEOTIDE SEQUENCE [LARGE SCALE GENOMIC DNA]</scope>
</reference>
<dbReference type="Pfam" id="PF00834">
    <property type="entry name" value="Ribul_P_3_epim"/>
    <property type="match status" value="1"/>
</dbReference>
<comment type="cofactor">
    <cofactor evidence="3">
        <name>Fe(2+)</name>
        <dbReference type="ChEBI" id="CHEBI:29033"/>
    </cofactor>
</comment>
<dbReference type="GO" id="GO:1901135">
    <property type="term" value="P:carbohydrate derivative metabolic process"/>
    <property type="evidence" value="ECO:0007669"/>
    <property type="project" value="UniProtKB-ARBA"/>
</dbReference>
<keyword evidence="5" id="KW-0479">Metal-binding</keyword>
<dbReference type="InterPro" id="IPR011060">
    <property type="entry name" value="RibuloseP-bd_barrel"/>
</dbReference>
<protein>
    <recommendedName>
        <fullName evidence="13">Ribulose-phosphate 3-epimerase</fullName>
    </recommendedName>
</protein>
<dbReference type="PROSITE" id="PS01085">
    <property type="entry name" value="RIBUL_P_3_EPIMER_1"/>
    <property type="match status" value="1"/>
</dbReference>
<comment type="caution">
    <text evidence="11">The sequence shown here is derived from an EMBL/GenBank/DDBJ whole genome shotgun (WGS) entry which is preliminary data.</text>
</comment>
<dbReference type="GO" id="GO:0006091">
    <property type="term" value="P:generation of precursor metabolites and energy"/>
    <property type="evidence" value="ECO:0007669"/>
    <property type="project" value="UniProtKB-ARBA"/>
</dbReference>
<dbReference type="Proteomes" id="UP000178908">
    <property type="component" value="Unassembled WGS sequence"/>
</dbReference>
<evidence type="ECO:0000313" key="11">
    <source>
        <dbReference type="EMBL" id="OGN10147.1"/>
    </source>
</evidence>
<keyword evidence="10" id="KW-0119">Carbohydrate metabolism</keyword>